<evidence type="ECO:0000313" key="2">
    <source>
        <dbReference type="Proteomes" id="UP000321181"/>
    </source>
</evidence>
<reference evidence="1 2" key="1">
    <citation type="submission" date="2019-07" db="EMBL/GenBank/DDBJ databases">
        <title>Whole genome shotgun sequence of Cellulomonas aerilata NBRC 106308.</title>
        <authorList>
            <person name="Hosoyama A."/>
            <person name="Uohara A."/>
            <person name="Ohji S."/>
            <person name="Ichikawa N."/>
        </authorList>
    </citation>
    <scope>NUCLEOTIDE SEQUENCE [LARGE SCALE GENOMIC DNA]</scope>
    <source>
        <strain evidence="1 2">NBRC 106308</strain>
    </source>
</reference>
<organism evidence="1 2">
    <name type="scientific">Cellulomonas aerilata</name>
    <dbReference type="NCBI Taxonomy" id="515326"/>
    <lineage>
        <taxon>Bacteria</taxon>
        <taxon>Bacillati</taxon>
        <taxon>Actinomycetota</taxon>
        <taxon>Actinomycetes</taxon>
        <taxon>Micrococcales</taxon>
        <taxon>Cellulomonadaceae</taxon>
        <taxon>Cellulomonas</taxon>
    </lineage>
</organism>
<keyword evidence="2" id="KW-1185">Reference proteome</keyword>
<name>A0A512DE90_9CELL</name>
<dbReference type="Proteomes" id="UP000321181">
    <property type="component" value="Unassembled WGS sequence"/>
</dbReference>
<proteinExistence type="predicted"/>
<dbReference type="EMBL" id="BJYY01000015">
    <property type="protein sequence ID" value="GEO34783.1"/>
    <property type="molecule type" value="Genomic_DNA"/>
</dbReference>
<gene>
    <name evidence="1" type="ORF">CAE01nite_25080</name>
</gene>
<evidence type="ECO:0000313" key="1">
    <source>
        <dbReference type="EMBL" id="GEO34783.1"/>
    </source>
</evidence>
<comment type="caution">
    <text evidence="1">The sequence shown here is derived from an EMBL/GenBank/DDBJ whole genome shotgun (WGS) entry which is preliminary data.</text>
</comment>
<accession>A0A512DE90</accession>
<sequence length="82" mass="8384">MVPYSAVREYAASATKAVAAAASPAATISTTVRTAAPSHPRGPADKARCRRRVARLRGDVLVAMVAGLPAAEGSELTHRTAA</sequence>
<protein>
    <submittedName>
        <fullName evidence="1">Uncharacterized protein</fullName>
    </submittedName>
</protein>
<dbReference type="AlphaFoldDB" id="A0A512DE90"/>